<sequence length="213" mass="23366">MATDSIQHVVPVEDGIPPLDIQSETEVFREHGGAGFTVTKNTAVVRSTGERLQFHVASVRDGKTGAVCIAEQILSDGTSTFLLARHWRVATRQWAWEFPRGMGADDEDSRDTAIRELSEETGITVSRDQVRILQHIHADTGVLRDNIAVARVLLSEEDSQVCNPTDWELSNSRYVPASTVCQMIAGGEITDGITLAAWSVYCAHFLFPPAEMG</sequence>
<feature type="domain" description="Nudix hydrolase" evidence="3">
    <location>
        <begin position="49"/>
        <end position="197"/>
    </location>
</feature>
<evidence type="ECO:0000256" key="1">
    <source>
        <dbReference type="ARBA" id="ARBA00001946"/>
    </source>
</evidence>
<evidence type="ECO:0000313" key="5">
    <source>
        <dbReference type="Proteomes" id="UP001462554"/>
    </source>
</evidence>
<dbReference type="RefSeq" id="WP_316103835.1">
    <property type="nucleotide sequence ID" value="NZ_JBBMFR010000004.1"/>
</dbReference>
<evidence type="ECO:0000256" key="2">
    <source>
        <dbReference type="ARBA" id="ARBA00022801"/>
    </source>
</evidence>
<comment type="caution">
    <text evidence="4">The sequence shown here is derived from an EMBL/GenBank/DDBJ whole genome shotgun (WGS) entry which is preliminary data.</text>
</comment>
<dbReference type="EMBL" id="JBBMFR010000004">
    <property type="protein sequence ID" value="MEQ2397148.1"/>
    <property type="molecule type" value="Genomic_DNA"/>
</dbReference>
<reference evidence="4 5" key="1">
    <citation type="submission" date="2024-03" db="EMBL/GenBank/DDBJ databases">
        <title>Human intestinal bacterial collection.</title>
        <authorList>
            <person name="Pauvert C."/>
            <person name="Hitch T.C.A."/>
            <person name="Clavel T."/>
        </authorList>
    </citation>
    <scope>NUCLEOTIDE SEQUENCE [LARGE SCALE GENOMIC DNA]</scope>
    <source>
        <strain evidence="4 5">CLA-AA-H311</strain>
    </source>
</reference>
<comment type="cofactor">
    <cofactor evidence="1">
        <name>Mg(2+)</name>
        <dbReference type="ChEBI" id="CHEBI:18420"/>
    </cofactor>
</comment>
<dbReference type="Gene3D" id="3.90.79.10">
    <property type="entry name" value="Nucleoside Triphosphate Pyrophosphohydrolase"/>
    <property type="match status" value="1"/>
</dbReference>
<dbReference type="CDD" id="cd03424">
    <property type="entry name" value="NUDIX_ADPRase_Nudt5_UGPPase_Nudt14"/>
    <property type="match status" value="1"/>
</dbReference>
<dbReference type="SUPFAM" id="SSF55811">
    <property type="entry name" value="Nudix"/>
    <property type="match status" value="1"/>
</dbReference>
<name>A0ABV1C8V8_9BIFI</name>
<evidence type="ECO:0000259" key="3">
    <source>
        <dbReference type="PROSITE" id="PS51462"/>
    </source>
</evidence>
<dbReference type="InterPro" id="IPR020084">
    <property type="entry name" value="NUDIX_hydrolase_CS"/>
</dbReference>
<dbReference type="Proteomes" id="UP001462554">
    <property type="component" value="Unassembled WGS sequence"/>
</dbReference>
<dbReference type="PROSITE" id="PS51462">
    <property type="entry name" value="NUDIX"/>
    <property type="match status" value="1"/>
</dbReference>
<accession>A0ABV1C8V8</accession>
<dbReference type="GO" id="GO:0016787">
    <property type="term" value="F:hydrolase activity"/>
    <property type="evidence" value="ECO:0007669"/>
    <property type="project" value="UniProtKB-KW"/>
</dbReference>
<gene>
    <name evidence="4" type="ORF">WMO36_04600</name>
</gene>
<proteinExistence type="predicted"/>
<keyword evidence="5" id="KW-1185">Reference proteome</keyword>
<dbReference type="EC" id="3.6.-.-" evidence="4"/>
<dbReference type="PANTHER" id="PTHR11839:SF18">
    <property type="entry name" value="NUDIX HYDROLASE DOMAIN-CONTAINING PROTEIN"/>
    <property type="match status" value="1"/>
</dbReference>
<keyword evidence="2 4" id="KW-0378">Hydrolase</keyword>
<organism evidence="4 5">
    <name type="scientific">Bifidobacterium hominis</name>
    <dbReference type="NCBI Taxonomy" id="3133177"/>
    <lineage>
        <taxon>Bacteria</taxon>
        <taxon>Bacillati</taxon>
        <taxon>Actinomycetota</taxon>
        <taxon>Actinomycetes</taxon>
        <taxon>Bifidobacteriales</taxon>
        <taxon>Bifidobacteriaceae</taxon>
        <taxon>Bifidobacterium</taxon>
    </lineage>
</organism>
<protein>
    <submittedName>
        <fullName evidence="4">NUDIX hydrolase</fullName>
        <ecNumber evidence="4">3.6.-.-</ecNumber>
    </submittedName>
</protein>
<dbReference type="PANTHER" id="PTHR11839">
    <property type="entry name" value="UDP/ADP-SUGAR PYROPHOSPHATASE"/>
    <property type="match status" value="1"/>
</dbReference>
<dbReference type="PROSITE" id="PS00893">
    <property type="entry name" value="NUDIX_BOX"/>
    <property type="match status" value="1"/>
</dbReference>
<evidence type="ECO:0000313" key="4">
    <source>
        <dbReference type="EMBL" id="MEQ2397148.1"/>
    </source>
</evidence>
<dbReference type="Pfam" id="PF00293">
    <property type="entry name" value="NUDIX"/>
    <property type="match status" value="1"/>
</dbReference>
<dbReference type="InterPro" id="IPR000086">
    <property type="entry name" value="NUDIX_hydrolase_dom"/>
</dbReference>
<dbReference type="InterPro" id="IPR015797">
    <property type="entry name" value="NUDIX_hydrolase-like_dom_sf"/>
</dbReference>